<dbReference type="Gene3D" id="1.10.287.500">
    <property type="entry name" value="Helix hairpin bin"/>
    <property type="match status" value="1"/>
</dbReference>
<organism evidence="1">
    <name type="scientific">Telmatobacter sp. DSM 110680</name>
    <dbReference type="NCBI Taxonomy" id="3036704"/>
    <lineage>
        <taxon>Bacteria</taxon>
        <taxon>Pseudomonadati</taxon>
        <taxon>Acidobacteriota</taxon>
        <taxon>Terriglobia</taxon>
        <taxon>Terriglobales</taxon>
        <taxon>Acidobacteriaceae</taxon>
        <taxon>Telmatobacter</taxon>
    </lineage>
</organism>
<dbReference type="EMBL" id="CP121196">
    <property type="protein sequence ID" value="XBH18156.1"/>
    <property type="molecule type" value="Genomic_DNA"/>
</dbReference>
<accession>A0AAU7DLH4</accession>
<dbReference type="RefSeq" id="WP_348263379.1">
    <property type="nucleotide sequence ID" value="NZ_CP121196.1"/>
</dbReference>
<dbReference type="AlphaFoldDB" id="A0AAU7DLH4"/>
<proteinExistence type="predicted"/>
<sequence>MHSAANAYCRASPHDARARIDHACELLDAALAITRDDIRTIATQFEALAQHIQSLLDLTSGIVDCVRQDWVQSTVPMARALASSARRFIAERIDSLAVINDASTNETGMLENLFSLSAEQRSIAREGKTLGVLASIEVARLAGTGKRFEYMARELDQFSAMVLSGVAEVQSQAGRRRETLIERRRKLALALQHRTAYFNSIDAELSAAIVTMEAALLDFARIPADFQRCVALVAANISQIVEAVQVQDITRQQTEHVREVLSRAADGLESCDQQEDPHSARRNAILKVQVFQMKSASASTREWIDEVNQCLESILRIGSSEVLAIGTRILEQERGLSLQLSRIERLEQECAADDVEIEVGLAGIGELMRITKTHLARSRLSRDRMQLLNFNSMIEARHLGSQATAVLEITRNIGRISTSWSALTDRSGDTLDAMLRSSAHAEEVHRTKTSLSLENLRIARHETKAGLAALSTAAATAGGNGGKVKAAITAMQGTSTILGRAVGRLVNSIALMEDAQNEIQDVDRAMLSSVAQLTRDDRLRVEVECGTPYTSELERRVLRAALDGEQMPVPGAAVRGNDVELF</sequence>
<reference evidence="1" key="1">
    <citation type="submission" date="2023-03" db="EMBL/GenBank/DDBJ databases">
        <title>Edaphobacter sp.</title>
        <authorList>
            <person name="Huber K.J."/>
            <person name="Papendorf J."/>
            <person name="Pilke C."/>
            <person name="Bunk B."/>
            <person name="Sproeer C."/>
            <person name="Pester M."/>
        </authorList>
    </citation>
    <scope>NUCLEOTIDE SEQUENCE</scope>
    <source>
        <strain evidence="1">DSM 110680</strain>
    </source>
</reference>
<gene>
    <name evidence="1" type="ORF">P8935_02220</name>
</gene>
<protein>
    <recommendedName>
        <fullName evidence="2">Methyl-accepting transducer domain-containing protein</fullName>
    </recommendedName>
</protein>
<name>A0AAU7DLH4_9BACT</name>
<evidence type="ECO:0000313" key="1">
    <source>
        <dbReference type="EMBL" id="XBH18156.1"/>
    </source>
</evidence>
<evidence type="ECO:0008006" key="2">
    <source>
        <dbReference type="Google" id="ProtNLM"/>
    </source>
</evidence>